<dbReference type="GO" id="GO:0005096">
    <property type="term" value="F:GTPase activator activity"/>
    <property type="evidence" value="ECO:0007669"/>
    <property type="project" value="UniProtKB-KW"/>
</dbReference>
<dbReference type="PANTHER" id="PTHR47219:SF10">
    <property type="entry name" value="GROWTH HORMONE-REGULATED TBC PROTEIN 1"/>
    <property type="match status" value="1"/>
</dbReference>
<dbReference type="InterPro" id="IPR050302">
    <property type="entry name" value="Rab_GAP_TBC_domain"/>
</dbReference>
<dbReference type="InterPro" id="IPR000195">
    <property type="entry name" value="Rab-GAP-TBC_dom"/>
</dbReference>
<evidence type="ECO:0000256" key="1">
    <source>
        <dbReference type="ARBA" id="ARBA00022468"/>
    </source>
</evidence>
<dbReference type="SMART" id="SM00164">
    <property type="entry name" value="TBC"/>
    <property type="match status" value="1"/>
</dbReference>
<accession>A0A7D9ICW0</accession>
<proteinExistence type="predicted"/>
<evidence type="ECO:0000256" key="3">
    <source>
        <dbReference type="ARBA" id="ARBA00070878"/>
    </source>
</evidence>
<dbReference type="PROSITE" id="PS50086">
    <property type="entry name" value="TBC_RABGAP"/>
    <property type="match status" value="1"/>
</dbReference>
<evidence type="ECO:0000256" key="2">
    <source>
        <dbReference type="ARBA" id="ARBA00043879"/>
    </source>
</evidence>
<organism evidence="5 6">
    <name type="scientific">Paramuricea clavata</name>
    <name type="common">Red gorgonian</name>
    <name type="synonym">Violescent sea-whip</name>
    <dbReference type="NCBI Taxonomy" id="317549"/>
    <lineage>
        <taxon>Eukaryota</taxon>
        <taxon>Metazoa</taxon>
        <taxon>Cnidaria</taxon>
        <taxon>Anthozoa</taxon>
        <taxon>Octocorallia</taxon>
        <taxon>Malacalcyonacea</taxon>
        <taxon>Plexauridae</taxon>
        <taxon>Paramuricea</taxon>
    </lineage>
</organism>
<evidence type="ECO:0000259" key="4">
    <source>
        <dbReference type="PROSITE" id="PS50086"/>
    </source>
</evidence>
<keyword evidence="1" id="KW-0343">GTPase activation</keyword>
<dbReference type="Proteomes" id="UP001152795">
    <property type="component" value="Unassembled WGS sequence"/>
</dbReference>
<sequence>MSEYLVVLTRRAVKWDKVVDPQHRTRKSIKVKRYCRKGIPSSQRAQVWFDISGARKRWKHGQGVYKRMLDSTKDAQVVESIKIDLHRTFPENIHFTDDLSSKKESLFNVLSAYAHYNPTVGYCQGFNYIVALLLLVVKQEEHVFWLLDVLVTKRLPDYYSSGMQGLRVEQGVLDELLWWKMPALAQHMKTIGVDIAIPTTKWFICLYTDVLPTETVLRIWDCLFYEGSKILLRVALNLLSLNEQKLLACNDFVSLCDGFKNVTKSSETVDCHNFMETCFTVPGSLPQRKIDKLRSKKQEMLTAAVSTS</sequence>
<dbReference type="Gene3D" id="1.10.472.80">
    <property type="entry name" value="Ypt/Rab-GAP domain of gyp1p, domain 3"/>
    <property type="match status" value="1"/>
</dbReference>
<comment type="function">
    <text evidence="2">May act as a GTPase-activating protein for Rab family protein(s).</text>
</comment>
<comment type="caution">
    <text evidence="5">The sequence shown here is derived from an EMBL/GenBank/DDBJ whole genome shotgun (WGS) entry which is preliminary data.</text>
</comment>
<evidence type="ECO:0000313" key="5">
    <source>
        <dbReference type="EMBL" id="CAB4003880.1"/>
    </source>
</evidence>
<dbReference type="OrthoDB" id="294251at2759"/>
<protein>
    <recommendedName>
        <fullName evidence="3">Growth hormone-regulated TBC protein 1</fullName>
    </recommendedName>
</protein>
<dbReference type="Pfam" id="PF00566">
    <property type="entry name" value="RabGAP-TBC"/>
    <property type="match status" value="1"/>
</dbReference>
<reference evidence="5" key="1">
    <citation type="submission" date="2020-04" db="EMBL/GenBank/DDBJ databases">
        <authorList>
            <person name="Alioto T."/>
            <person name="Alioto T."/>
            <person name="Gomez Garrido J."/>
        </authorList>
    </citation>
    <scope>NUCLEOTIDE SEQUENCE</scope>
    <source>
        <strain evidence="5">A484AB</strain>
    </source>
</reference>
<dbReference type="AlphaFoldDB" id="A0A7D9ICW0"/>
<dbReference type="InterPro" id="IPR035969">
    <property type="entry name" value="Rab-GAP_TBC_sf"/>
</dbReference>
<dbReference type="EMBL" id="CACRXK020004751">
    <property type="protein sequence ID" value="CAB4003880.1"/>
    <property type="molecule type" value="Genomic_DNA"/>
</dbReference>
<evidence type="ECO:0000313" key="6">
    <source>
        <dbReference type="Proteomes" id="UP001152795"/>
    </source>
</evidence>
<dbReference type="SUPFAM" id="SSF47923">
    <property type="entry name" value="Ypt/Rab-GAP domain of gyp1p"/>
    <property type="match status" value="2"/>
</dbReference>
<gene>
    <name evidence="5" type="ORF">PACLA_8A020916</name>
</gene>
<feature type="domain" description="Rab-GAP TBC" evidence="4">
    <location>
        <begin position="38"/>
        <end position="227"/>
    </location>
</feature>
<dbReference type="FunFam" id="1.10.8.270:FF:000016">
    <property type="entry name" value="TBC1 domain family member 2A"/>
    <property type="match status" value="1"/>
</dbReference>
<dbReference type="FunFam" id="1.10.472.80:FF:000029">
    <property type="entry name" value="Growth hormone-regulated TBC protein 1"/>
    <property type="match status" value="1"/>
</dbReference>
<name>A0A7D9ICW0_PARCT</name>
<dbReference type="Gene3D" id="1.10.8.270">
    <property type="entry name" value="putative rabgap domain of human tbc1 domain family member 14 like domains"/>
    <property type="match status" value="1"/>
</dbReference>
<keyword evidence="6" id="KW-1185">Reference proteome</keyword>
<dbReference type="GO" id="GO:0031267">
    <property type="term" value="F:small GTPase binding"/>
    <property type="evidence" value="ECO:0007669"/>
    <property type="project" value="TreeGrafter"/>
</dbReference>
<dbReference type="PANTHER" id="PTHR47219">
    <property type="entry name" value="RAB GTPASE-ACTIVATING PROTEIN 1-LIKE"/>
    <property type="match status" value="1"/>
</dbReference>